<dbReference type="SUPFAM" id="SSF52172">
    <property type="entry name" value="CheY-like"/>
    <property type="match status" value="1"/>
</dbReference>
<dbReference type="PANTHER" id="PTHR43874:SF67">
    <property type="entry name" value="TWO-COMPONENT RESPONSE REGULATOR ARR2"/>
    <property type="match status" value="1"/>
</dbReference>
<name>A0AA41SBP8_PAPNU</name>
<feature type="domain" description="Response regulatory" evidence="7">
    <location>
        <begin position="36"/>
        <end position="150"/>
    </location>
</feature>
<organism evidence="8 9">
    <name type="scientific">Papaver nudicaule</name>
    <name type="common">Iceland poppy</name>
    <dbReference type="NCBI Taxonomy" id="74823"/>
    <lineage>
        <taxon>Eukaryota</taxon>
        <taxon>Viridiplantae</taxon>
        <taxon>Streptophyta</taxon>
        <taxon>Embryophyta</taxon>
        <taxon>Tracheophyta</taxon>
        <taxon>Spermatophyta</taxon>
        <taxon>Magnoliopsida</taxon>
        <taxon>Ranunculales</taxon>
        <taxon>Papaveraceae</taxon>
        <taxon>Papaveroideae</taxon>
        <taxon>Papaver</taxon>
    </lineage>
</organism>
<dbReference type="InterPro" id="IPR011006">
    <property type="entry name" value="CheY-like_superfamily"/>
</dbReference>
<proteinExistence type="predicted"/>
<evidence type="ECO:0000256" key="6">
    <source>
        <dbReference type="SAM" id="MobiDB-lite"/>
    </source>
</evidence>
<comment type="caution">
    <text evidence="5">Lacks conserved residue(s) required for the propagation of feature annotation.</text>
</comment>
<feature type="non-terminal residue" evidence="8">
    <location>
        <position position="262"/>
    </location>
</feature>
<dbReference type="SUPFAM" id="SSF46689">
    <property type="entry name" value="Homeodomain-like"/>
    <property type="match status" value="1"/>
</dbReference>
<keyword evidence="2" id="KW-0805">Transcription regulation</keyword>
<evidence type="ECO:0000259" key="7">
    <source>
        <dbReference type="PROSITE" id="PS50110"/>
    </source>
</evidence>
<evidence type="ECO:0000313" key="8">
    <source>
        <dbReference type="EMBL" id="MCL7033582.1"/>
    </source>
</evidence>
<comment type="caution">
    <text evidence="8">The sequence shown here is derived from an EMBL/GenBank/DDBJ whole genome shotgun (WGS) entry which is preliminary data.</text>
</comment>
<keyword evidence="1" id="KW-0902">Two-component regulatory system</keyword>
<dbReference type="InterPro" id="IPR001789">
    <property type="entry name" value="Sig_transdc_resp-reg_receiver"/>
</dbReference>
<dbReference type="PANTHER" id="PTHR43874">
    <property type="entry name" value="TWO-COMPONENT RESPONSE REGULATOR"/>
    <property type="match status" value="1"/>
</dbReference>
<dbReference type="PROSITE" id="PS50110">
    <property type="entry name" value="RESPONSE_REGULATORY"/>
    <property type="match status" value="1"/>
</dbReference>
<reference evidence="8" key="1">
    <citation type="submission" date="2022-03" db="EMBL/GenBank/DDBJ databases">
        <title>A functionally conserved STORR gene fusion in Papaver species that diverged 16.8 million years ago.</title>
        <authorList>
            <person name="Catania T."/>
        </authorList>
    </citation>
    <scope>NUCLEOTIDE SEQUENCE</scope>
    <source>
        <strain evidence="8">S-191538</strain>
    </source>
</reference>
<accession>A0AA41SBP8</accession>
<dbReference type="GO" id="GO:0009736">
    <property type="term" value="P:cytokinin-activated signaling pathway"/>
    <property type="evidence" value="ECO:0007669"/>
    <property type="project" value="InterPro"/>
</dbReference>
<dbReference type="EMBL" id="JAJJMA010136231">
    <property type="protein sequence ID" value="MCL7033582.1"/>
    <property type="molecule type" value="Genomic_DNA"/>
</dbReference>
<evidence type="ECO:0000256" key="1">
    <source>
        <dbReference type="ARBA" id="ARBA00023012"/>
    </source>
</evidence>
<dbReference type="GO" id="GO:0003677">
    <property type="term" value="F:DNA binding"/>
    <property type="evidence" value="ECO:0007669"/>
    <property type="project" value="InterPro"/>
</dbReference>
<keyword evidence="3" id="KW-0804">Transcription</keyword>
<feature type="region of interest" description="Disordered" evidence="6">
    <location>
        <begin position="1"/>
        <end position="25"/>
    </location>
</feature>
<dbReference type="Gene3D" id="3.40.50.2300">
    <property type="match status" value="1"/>
</dbReference>
<keyword evidence="4" id="KW-0539">Nucleus</keyword>
<evidence type="ECO:0000256" key="4">
    <source>
        <dbReference type="ARBA" id="ARBA00023242"/>
    </source>
</evidence>
<dbReference type="Pfam" id="PF00072">
    <property type="entry name" value="Response_reg"/>
    <property type="match status" value="1"/>
</dbReference>
<dbReference type="SMART" id="SM00448">
    <property type="entry name" value="REC"/>
    <property type="match status" value="1"/>
</dbReference>
<dbReference type="NCBIfam" id="TIGR01557">
    <property type="entry name" value="myb_SHAQKYF"/>
    <property type="match status" value="1"/>
</dbReference>
<protein>
    <recommendedName>
        <fullName evidence="7">Response regulatory domain-containing protein</fullName>
    </recommendedName>
</protein>
<evidence type="ECO:0000256" key="5">
    <source>
        <dbReference type="PROSITE-ProRule" id="PRU00169"/>
    </source>
</evidence>
<gene>
    <name evidence="8" type="ORF">MKW94_022739</name>
</gene>
<dbReference type="Gene3D" id="1.10.10.60">
    <property type="entry name" value="Homeodomain-like"/>
    <property type="match status" value="1"/>
</dbReference>
<dbReference type="InterPro" id="IPR009057">
    <property type="entry name" value="Homeodomain-like_sf"/>
</dbReference>
<dbReference type="GO" id="GO:0000160">
    <property type="term" value="P:phosphorelay signal transduction system"/>
    <property type="evidence" value="ECO:0007669"/>
    <property type="project" value="UniProtKB-KW"/>
</dbReference>
<dbReference type="AlphaFoldDB" id="A0AA41SBP8"/>
<feature type="compositionally biased region" description="Basic and acidic residues" evidence="6">
    <location>
        <begin position="7"/>
        <end position="23"/>
    </location>
</feature>
<dbReference type="Proteomes" id="UP001177140">
    <property type="component" value="Unassembled WGS sequence"/>
</dbReference>
<dbReference type="InterPro" id="IPR045279">
    <property type="entry name" value="ARR-like"/>
</dbReference>
<keyword evidence="9" id="KW-1185">Reference proteome</keyword>
<evidence type="ECO:0000313" key="9">
    <source>
        <dbReference type="Proteomes" id="UP001177140"/>
    </source>
</evidence>
<sequence>MSSGLESEVKKETPQEVKKENGINERLPTNFPEGLRVMLIEDDPVLRQHVETLLKELLYQVITYDGAAITLSTLQAGKNNFDIVLCSVHTANMDGFELLNQILAEMDIPVVMMSNEDVTIVKKCVTEGACDCLIKPIERKNLMPIFQHVMRKRMVEHSNDLKSTEASDVSVPLGKSRASKRKKINGESINKDGDSIDMSMAKKQRVVWTDELIRKFNAVVEKIGIESKLLTSFFAVPKKILELMNVPWLTRENVASHLQVCS</sequence>
<evidence type="ECO:0000256" key="3">
    <source>
        <dbReference type="ARBA" id="ARBA00023163"/>
    </source>
</evidence>
<dbReference type="InterPro" id="IPR006447">
    <property type="entry name" value="Myb_dom_plants"/>
</dbReference>
<evidence type="ECO:0000256" key="2">
    <source>
        <dbReference type="ARBA" id="ARBA00023015"/>
    </source>
</evidence>